<accession>A0AA35SGG8</accession>
<evidence type="ECO:0000313" key="1">
    <source>
        <dbReference type="EMBL" id="CAI8029655.1"/>
    </source>
</evidence>
<dbReference type="EMBL" id="CASHTH010002426">
    <property type="protein sequence ID" value="CAI8029655.1"/>
    <property type="molecule type" value="Genomic_DNA"/>
</dbReference>
<sequence>RVVLAVCSVWRLVFRSPEFAPEFGPSYPSCGSTRRIFPTTSRDSLHVTLRVCLVRTAATIVLESPRSKVCAAWVSGVGATVNYDSSTSLLTVVADNKNLTLFLQSQGPPLRSTTALLSSLPPGLLHPLR</sequence>
<feature type="non-terminal residue" evidence="1">
    <location>
        <position position="129"/>
    </location>
</feature>
<keyword evidence="2" id="KW-1185">Reference proteome</keyword>
<reference evidence="1" key="1">
    <citation type="submission" date="2023-03" db="EMBL/GenBank/DDBJ databases">
        <authorList>
            <person name="Steffen K."/>
            <person name="Cardenas P."/>
        </authorList>
    </citation>
    <scope>NUCLEOTIDE SEQUENCE</scope>
</reference>
<name>A0AA35SGG8_GEOBA</name>
<proteinExistence type="predicted"/>
<gene>
    <name evidence="1" type="ORF">GBAR_LOCUS16829</name>
</gene>
<dbReference type="AlphaFoldDB" id="A0AA35SGG8"/>
<protein>
    <submittedName>
        <fullName evidence="1">Uncharacterized protein</fullName>
    </submittedName>
</protein>
<comment type="caution">
    <text evidence="1">The sequence shown here is derived from an EMBL/GenBank/DDBJ whole genome shotgun (WGS) entry which is preliminary data.</text>
</comment>
<evidence type="ECO:0000313" key="2">
    <source>
        <dbReference type="Proteomes" id="UP001174909"/>
    </source>
</evidence>
<organism evidence="1 2">
    <name type="scientific">Geodia barretti</name>
    <name type="common">Barrett's horny sponge</name>
    <dbReference type="NCBI Taxonomy" id="519541"/>
    <lineage>
        <taxon>Eukaryota</taxon>
        <taxon>Metazoa</taxon>
        <taxon>Porifera</taxon>
        <taxon>Demospongiae</taxon>
        <taxon>Heteroscleromorpha</taxon>
        <taxon>Tetractinellida</taxon>
        <taxon>Astrophorina</taxon>
        <taxon>Geodiidae</taxon>
        <taxon>Geodia</taxon>
    </lineage>
</organism>
<dbReference type="Proteomes" id="UP001174909">
    <property type="component" value="Unassembled WGS sequence"/>
</dbReference>